<dbReference type="OrthoDB" id="10254927at2759"/>
<keyword evidence="2" id="KW-1185">Reference proteome</keyword>
<comment type="caution">
    <text evidence="1">The sequence shown here is derived from an EMBL/GenBank/DDBJ whole genome shotgun (WGS) entry which is preliminary data.</text>
</comment>
<name>A0A8J2HBJ5_COTCN</name>
<evidence type="ECO:0000313" key="2">
    <source>
        <dbReference type="Proteomes" id="UP000786811"/>
    </source>
</evidence>
<organism evidence="1 2">
    <name type="scientific">Cotesia congregata</name>
    <name type="common">Parasitoid wasp</name>
    <name type="synonym">Apanteles congregatus</name>
    <dbReference type="NCBI Taxonomy" id="51543"/>
    <lineage>
        <taxon>Eukaryota</taxon>
        <taxon>Metazoa</taxon>
        <taxon>Ecdysozoa</taxon>
        <taxon>Arthropoda</taxon>
        <taxon>Hexapoda</taxon>
        <taxon>Insecta</taxon>
        <taxon>Pterygota</taxon>
        <taxon>Neoptera</taxon>
        <taxon>Endopterygota</taxon>
        <taxon>Hymenoptera</taxon>
        <taxon>Apocrita</taxon>
        <taxon>Ichneumonoidea</taxon>
        <taxon>Braconidae</taxon>
        <taxon>Microgastrinae</taxon>
        <taxon>Cotesia</taxon>
    </lineage>
</organism>
<protein>
    <submittedName>
        <fullName evidence="1">Uncharacterized protein</fullName>
    </submittedName>
</protein>
<evidence type="ECO:0000313" key="1">
    <source>
        <dbReference type="EMBL" id="CAG5093034.1"/>
    </source>
</evidence>
<gene>
    <name evidence="1" type="ORF">HICCMSTLAB_LOCUS6536</name>
</gene>
<dbReference type="AlphaFoldDB" id="A0A8J2HBJ5"/>
<sequence>MFAVAAFTTSVNALLSSVFRAISRREIGALSAFFAFLAQVYVRTLGQESGQILGTDCPKSAASLDKETSIPLLLGEVIYTSALGALHKATHLARRLLEDFSMRIANEKKWPSQNRSTIFKEMSQKLTEYKRDHNKKILSQE</sequence>
<dbReference type="Proteomes" id="UP000786811">
    <property type="component" value="Unassembled WGS sequence"/>
</dbReference>
<dbReference type="EMBL" id="CAJNRD030001120">
    <property type="protein sequence ID" value="CAG5093034.1"/>
    <property type="molecule type" value="Genomic_DNA"/>
</dbReference>
<accession>A0A8J2HBJ5</accession>
<proteinExistence type="predicted"/>
<reference evidence="1" key="1">
    <citation type="submission" date="2021-04" db="EMBL/GenBank/DDBJ databases">
        <authorList>
            <person name="Chebbi M.A.C M."/>
        </authorList>
    </citation>
    <scope>NUCLEOTIDE SEQUENCE</scope>
</reference>